<proteinExistence type="predicted"/>
<dbReference type="EMBL" id="CP102846">
    <property type="protein sequence ID" value="UVF22357.1"/>
    <property type="molecule type" value="Genomic_DNA"/>
</dbReference>
<evidence type="ECO:0000313" key="2">
    <source>
        <dbReference type="EMBL" id="UVF22357.1"/>
    </source>
</evidence>
<feature type="region of interest" description="Disordered" evidence="1">
    <location>
        <begin position="64"/>
        <end position="83"/>
    </location>
</feature>
<keyword evidence="3" id="KW-1185">Reference proteome</keyword>
<gene>
    <name evidence="2" type="ORF">HPT29_027145</name>
</gene>
<keyword evidence="2" id="KW-0614">Plasmid</keyword>
<dbReference type="Proteomes" id="UP001017257">
    <property type="component" value="Plasmid pR24_1"/>
</dbReference>
<sequence>MVTRTARLQDFRTEGYPGSGLPVQVLAEDHVGTYILPFPCQHINGEWRNGTTGEAVQASILGWREVQTESRDRTSPAQQSPKA</sequence>
<geneLocation type="plasmid" evidence="2 3">
    <name>pR24_1</name>
</geneLocation>
<protein>
    <submittedName>
        <fullName evidence="2">Uncharacterized protein</fullName>
    </submittedName>
</protein>
<organism evidence="2 3">
    <name type="scientific">Microvirga terrae</name>
    <dbReference type="NCBI Taxonomy" id="2740529"/>
    <lineage>
        <taxon>Bacteria</taxon>
        <taxon>Pseudomonadati</taxon>
        <taxon>Pseudomonadota</taxon>
        <taxon>Alphaproteobacteria</taxon>
        <taxon>Hyphomicrobiales</taxon>
        <taxon>Methylobacteriaceae</taxon>
        <taxon>Microvirga</taxon>
    </lineage>
</organism>
<name>A0ABY5S2T7_9HYPH</name>
<accession>A0ABY5S2T7</accession>
<evidence type="ECO:0000256" key="1">
    <source>
        <dbReference type="SAM" id="MobiDB-lite"/>
    </source>
</evidence>
<evidence type="ECO:0000313" key="3">
    <source>
        <dbReference type="Proteomes" id="UP001017257"/>
    </source>
</evidence>
<reference evidence="2" key="1">
    <citation type="submission" date="2022-08" db="EMBL/GenBank/DDBJ databases">
        <title>Microvirga terrae sp. nov., isolated from soil.</title>
        <authorList>
            <person name="Kim K.H."/>
            <person name="Seo Y.L."/>
            <person name="Kim J.M."/>
            <person name="Lee J.K."/>
            <person name="Han D.M."/>
            <person name="Jeon C.O."/>
        </authorList>
    </citation>
    <scope>NUCLEOTIDE SEQUENCE</scope>
    <source>
        <strain evidence="2">R24</strain>
        <plasmid evidence="2">pR24_1</plasmid>
    </source>
</reference>